<dbReference type="EC" id="2.4.2.1" evidence="8"/>
<dbReference type="SUPFAM" id="SSF53167">
    <property type="entry name" value="Purine and uridine phosphorylases"/>
    <property type="match status" value="1"/>
</dbReference>
<dbReference type="PANTHER" id="PTHR11904:SF9">
    <property type="entry name" value="PURINE NUCLEOSIDE PHOSPHORYLASE-RELATED"/>
    <property type="match status" value="1"/>
</dbReference>
<name>A0A2M8PES3_9CHLR</name>
<proteinExistence type="inferred from homology"/>
<feature type="binding site" evidence="9">
    <location>
        <position position="68"/>
    </location>
    <ligand>
        <name>phosphate</name>
        <dbReference type="ChEBI" id="CHEBI:43474"/>
    </ligand>
</feature>
<dbReference type="PROSITE" id="PS01240">
    <property type="entry name" value="PNP_MTAP_2"/>
    <property type="match status" value="1"/>
</dbReference>
<accession>A0A2M8PES3</accession>
<evidence type="ECO:0000256" key="6">
    <source>
        <dbReference type="ARBA" id="ARBA00022679"/>
    </source>
</evidence>
<dbReference type="InterPro" id="IPR018099">
    <property type="entry name" value="Purine_phosphorylase-2_CS"/>
</dbReference>
<feature type="binding site" evidence="9">
    <location>
        <position position="203"/>
    </location>
    <ligand>
        <name>a purine D-ribonucleoside</name>
        <dbReference type="ChEBI" id="CHEBI:142355"/>
    </ligand>
</feature>
<dbReference type="Gene3D" id="3.40.50.1580">
    <property type="entry name" value="Nucleoside phosphorylase domain"/>
    <property type="match status" value="1"/>
</dbReference>
<feature type="domain" description="Nucleoside phosphorylase" evidence="10">
    <location>
        <begin position="30"/>
        <end position="264"/>
    </location>
</feature>
<sequence>MTPQDYADYKLIDYDLAVEAIRARTSVKPKVGLILGSGLGTLAERIEQADYIPYNEIPRFPQSEVVGHRNRFVAGLLEGVPVLAMQGRIHYYEGYSMQAVTFPIRVMQRIGIRTLIVTNAAGGLNPSFEAGDLMLITDHINFMGMAGIHPLVGRNDPNLGERFPDMSDAYDPHLCQVARQVAQAQGIRLREGVYIGLSGPSFETPAEVRMLQRLGADAVGMSTVGEVTVARHGSIRVVGFSGITNMLVKGEQQGQEVSHEEVLSIGRDVIAPKLELMVRGVLQALRA</sequence>
<evidence type="ECO:0000313" key="11">
    <source>
        <dbReference type="EMBL" id="PJF36045.1"/>
    </source>
</evidence>
<feature type="binding site" evidence="9">
    <location>
        <position position="37"/>
    </location>
    <ligand>
        <name>phosphate</name>
        <dbReference type="ChEBI" id="CHEBI:43474"/>
    </ligand>
</feature>
<dbReference type="CDD" id="cd09009">
    <property type="entry name" value="PNP-EcPNPII_like"/>
    <property type="match status" value="1"/>
</dbReference>
<feature type="binding site" evidence="9">
    <location>
        <position position="245"/>
    </location>
    <ligand>
        <name>a purine D-ribonucleoside</name>
        <dbReference type="ChEBI" id="CHEBI:142355"/>
    </ligand>
</feature>
<evidence type="ECO:0000256" key="5">
    <source>
        <dbReference type="ARBA" id="ARBA00022676"/>
    </source>
</evidence>
<feature type="binding site" evidence="9">
    <location>
        <position position="120"/>
    </location>
    <ligand>
        <name>phosphate</name>
        <dbReference type="ChEBI" id="CHEBI:43474"/>
    </ligand>
</feature>
<keyword evidence="6 8" id="KW-0808">Transferase</keyword>
<dbReference type="AlphaFoldDB" id="A0A2M8PES3"/>
<dbReference type="Pfam" id="PF01048">
    <property type="entry name" value="PNP_UDP_1"/>
    <property type="match status" value="1"/>
</dbReference>
<dbReference type="EMBL" id="PGTM01000084">
    <property type="protein sequence ID" value="PJF36045.1"/>
    <property type="molecule type" value="Genomic_DNA"/>
</dbReference>
<dbReference type="GO" id="GO:0009116">
    <property type="term" value="P:nucleoside metabolic process"/>
    <property type="evidence" value="ECO:0007669"/>
    <property type="project" value="InterPro"/>
</dbReference>
<evidence type="ECO:0000256" key="9">
    <source>
        <dbReference type="PIRSR" id="PIRSR000477-2"/>
    </source>
</evidence>
<dbReference type="NCBIfam" id="TIGR01697">
    <property type="entry name" value="PNPH-PUNA-XAPA"/>
    <property type="match status" value="1"/>
</dbReference>
<evidence type="ECO:0000256" key="8">
    <source>
        <dbReference type="PIRNR" id="PIRNR000477"/>
    </source>
</evidence>
<organism evidence="11 12">
    <name type="scientific">Candidatus Thermofonsia Clade 1 bacterium</name>
    <dbReference type="NCBI Taxonomy" id="2364210"/>
    <lineage>
        <taxon>Bacteria</taxon>
        <taxon>Bacillati</taxon>
        <taxon>Chloroflexota</taxon>
        <taxon>Candidatus Thermofontia</taxon>
        <taxon>Candidatus Thermofonsia Clade 1</taxon>
    </lineage>
</organism>
<evidence type="ECO:0000256" key="4">
    <source>
        <dbReference type="ARBA" id="ARBA00011233"/>
    </source>
</evidence>
<dbReference type="InterPro" id="IPR000845">
    <property type="entry name" value="Nucleoside_phosphorylase_d"/>
</dbReference>
<comment type="function">
    <text evidence="1">The purine nucleoside phosphorylases catalyze the phosphorolytic breakdown of the N-glycosidic bond in the beta-(deoxy)ribonucleoside molecules, with the formation of the corresponding free purine bases and pentose-1-phosphate. Cleaves guanosine, inosine, 2'-deoxyguanosine and 2'-deoxyinosine.</text>
</comment>
<dbReference type="GO" id="GO:0005737">
    <property type="term" value="C:cytoplasm"/>
    <property type="evidence" value="ECO:0007669"/>
    <property type="project" value="TreeGrafter"/>
</dbReference>
<dbReference type="Proteomes" id="UP000229681">
    <property type="component" value="Unassembled WGS sequence"/>
</dbReference>
<comment type="pathway">
    <text evidence="2 8">Purine metabolism; purine nucleoside salvage.</text>
</comment>
<dbReference type="NCBIfam" id="TIGR01700">
    <property type="entry name" value="PNPH"/>
    <property type="match status" value="1"/>
</dbReference>
<evidence type="ECO:0000256" key="3">
    <source>
        <dbReference type="ARBA" id="ARBA00006751"/>
    </source>
</evidence>
<comment type="catalytic activity">
    <reaction evidence="7">
        <text>a purine 2'-deoxy-D-ribonucleoside + phosphate = a purine nucleobase + 2-deoxy-alpha-D-ribose 1-phosphate</text>
        <dbReference type="Rhea" id="RHEA:36431"/>
        <dbReference type="ChEBI" id="CHEBI:26386"/>
        <dbReference type="ChEBI" id="CHEBI:43474"/>
        <dbReference type="ChEBI" id="CHEBI:57259"/>
        <dbReference type="ChEBI" id="CHEBI:142361"/>
        <dbReference type="EC" id="2.4.2.1"/>
    </reaction>
</comment>
<keyword evidence="5 8" id="KW-0328">Glycosyltransferase</keyword>
<evidence type="ECO:0000256" key="7">
    <source>
        <dbReference type="ARBA" id="ARBA00048556"/>
    </source>
</evidence>
<comment type="similarity">
    <text evidence="3 8">Belongs to the PNP/MTAP phosphorylase family.</text>
</comment>
<feature type="binding site" evidence="9">
    <location>
        <position position="222"/>
    </location>
    <ligand>
        <name>phosphate</name>
        <dbReference type="ChEBI" id="CHEBI:43474"/>
    </ligand>
</feature>
<evidence type="ECO:0000256" key="2">
    <source>
        <dbReference type="ARBA" id="ARBA00005058"/>
    </source>
</evidence>
<dbReference type="UniPathway" id="UPA00606"/>
<dbReference type="PANTHER" id="PTHR11904">
    <property type="entry name" value="METHYLTHIOADENOSINE/PURINE NUCLEOSIDE PHOSPHORYLASE"/>
    <property type="match status" value="1"/>
</dbReference>
<gene>
    <name evidence="11" type="ORF">CUN49_07445</name>
</gene>
<evidence type="ECO:0000256" key="1">
    <source>
        <dbReference type="ARBA" id="ARBA00002678"/>
    </source>
</evidence>
<dbReference type="GO" id="GO:0004731">
    <property type="term" value="F:purine-nucleoside phosphorylase activity"/>
    <property type="evidence" value="ECO:0007669"/>
    <property type="project" value="UniProtKB-EC"/>
</dbReference>
<dbReference type="PIRSF" id="PIRSF000477">
    <property type="entry name" value="PurNPase"/>
    <property type="match status" value="1"/>
</dbReference>
<protein>
    <recommendedName>
        <fullName evidence="8">Purine nucleoside phosphorylase</fullName>
        <ecNumber evidence="8">2.4.2.1</ecNumber>
    </recommendedName>
    <alternativeName>
        <fullName evidence="8">Inosine-guanosine phosphorylase</fullName>
    </alternativeName>
</protein>
<dbReference type="FunFam" id="3.40.50.1580:FF:000004">
    <property type="entry name" value="Purine nucleoside phosphorylase"/>
    <property type="match status" value="1"/>
</dbReference>
<comment type="caution">
    <text evidence="11">The sequence shown here is derived from an EMBL/GenBank/DDBJ whole genome shotgun (WGS) entry which is preliminary data.</text>
</comment>
<evidence type="ECO:0000259" key="10">
    <source>
        <dbReference type="Pfam" id="PF01048"/>
    </source>
</evidence>
<evidence type="ECO:0000313" key="12">
    <source>
        <dbReference type="Proteomes" id="UP000229681"/>
    </source>
</evidence>
<dbReference type="NCBIfam" id="NF006054">
    <property type="entry name" value="PRK08202.1"/>
    <property type="match status" value="1"/>
</dbReference>
<dbReference type="InterPro" id="IPR011270">
    <property type="entry name" value="Pur_Nuc_Pase_Ino/Guo-sp"/>
</dbReference>
<feature type="binding site" evidence="9">
    <location>
        <begin position="88"/>
        <end position="90"/>
    </location>
    <ligand>
        <name>phosphate</name>
        <dbReference type="ChEBI" id="CHEBI:43474"/>
    </ligand>
</feature>
<dbReference type="InterPro" id="IPR011268">
    <property type="entry name" value="Purine_phosphorylase"/>
</dbReference>
<reference evidence="11 12" key="1">
    <citation type="submission" date="2017-11" db="EMBL/GenBank/DDBJ databases">
        <title>Evolution of Phototrophy in the Chloroflexi Phylum Driven by Horizontal Gene Transfer.</title>
        <authorList>
            <person name="Ward L.M."/>
            <person name="Hemp J."/>
            <person name="Shih P.M."/>
            <person name="Mcglynn S.E."/>
            <person name="Fischer W."/>
        </authorList>
    </citation>
    <scope>NUCLEOTIDE SEQUENCE [LARGE SCALE GENOMIC DNA]</scope>
    <source>
        <strain evidence="11">JP3_13</strain>
    </source>
</reference>
<dbReference type="InterPro" id="IPR035994">
    <property type="entry name" value="Nucleoside_phosphorylase_sf"/>
</dbReference>
<comment type="subunit">
    <text evidence="4">Homotrimer.</text>
</comment>